<dbReference type="SMART" id="SM00034">
    <property type="entry name" value="CLECT"/>
    <property type="match status" value="1"/>
</dbReference>
<dbReference type="Proteomes" id="UP001501920">
    <property type="component" value="Chromosome 12"/>
</dbReference>
<dbReference type="InterPro" id="IPR001304">
    <property type="entry name" value="C-type_lectin-like"/>
</dbReference>
<feature type="chain" id="PRO_5043680911" description="C-type lectin domain-containing protein" evidence="2">
    <location>
        <begin position="21"/>
        <end position="151"/>
    </location>
</feature>
<dbReference type="InterPro" id="IPR016187">
    <property type="entry name" value="CTDL_fold"/>
</dbReference>
<keyword evidence="2" id="KW-0732">Signal</keyword>
<sequence>MDQKWTSVFVLLSAVCGLSAYVPHRYHLVNESKTWTEAQSYCRQTYTDLATINSMNEMKKLADTLKDQSLRVWIGLEKVTWQWSLQDGTVYREGQSYSNWTTGEPNSKAEEETCVQMYSGSWNDEYCSHLCPFVCFEGKNLEMMTNFNLEI</sequence>
<reference evidence="4" key="3">
    <citation type="submission" date="2025-09" db="UniProtKB">
        <authorList>
            <consortium name="Ensembl"/>
        </authorList>
    </citation>
    <scope>IDENTIFICATION</scope>
</reference>
<dbReference type="PANTHER" id="PTHR45784">
    <property type="entry name" value="C-TYPE LECTIN DOMAIN FAMILY 20 MEMBER A-RELATED"/>
    <property type="match status" value="1"/>
</dbReference>
<feature type="domain" description="C-type lectin" evidence="3">
    <location>
        <begin position="21"/>
        <end position="136"/>
    </location>
</feature>
<reference evidence="4" key="2">
    <citation type="submission" date="2025-08" db="UniProtKB">
        <authorList>
            <consortium name="Ensembl"/>
        </authorList>
    </citation>
    <scope>IDENTIFICATION</scope>
</reference>
<dbReference type="PANTHER" id="PTHR45784:SF3">
    <property type="entry name" value="C-TYPE LECTIN DOMAIN FAMILY 4 MEMBER K-LIKE-RELATED"/>
    <property type="match status" value="1"/>
</dbReference>
<evidence type="ECO:0000313" key="4">
    <source>
        <dbReference type="Ensembl" id="ENSPNAP00000044925.1"/>
    </source>
</evidence>
<protein>
    <recommendedName>
        <fullName evidence="3">C-type lectin domain-containing protein</fullName>
    </recommendedName>
</protein>
<organism evidence="4 5">
    <name type="scientific">Pygocentrus nattereri</name>
    <name type="common">Red-bellied piranha</name>
    <dbReference type="NCBI Taxonomy" id="42514"/>
    <lineage>
        <taxon>Eukaryota</taxon>
        <taxon>Metazoa</taxon>
        <taxon>Chordata</taxon>
        <taxon>Craniata</taxon>
        <taxon>Vertebrata</taxon>
        <taxon>Euteleostomi</taxon>
        <taxon>Actinopterygii</taxon>
        <taxon>Neopterygii</taxon>
        <taxon>Teleostei</taxon>
        <taxon>Ostariophysi</taxon>
        <taxon>Characiformes</taxon>
        <taxon>Characoidei</taxon>
        <taxon>Pygocentrus</taxon>
    </lineage>
</organism>
<dbReference type="PROSITE" id="PS50041">
    <property type="entry name" value="C_TYPE_LECTIN_2"/>
    <property type="match status" value="1"/>
</dbReference>
<accession>A0AAR2IZ12</accession>
<evidence type="ECO:0000259" key="3">
    <source>
        <dbReference type="PROSITE" id="PS50041"/>
    </source>
</evidence>
<dbReference type="AlphaFoldDB" id="A0AAR2IZ12"/>
<dbReference type="InterPro" id="IPR018378">
    <property type="entry name" value="C-type_lectin_CS"/>
</dbReference>
<proteinExistence type="predicted"/>
<feature type="signal peptide" evidence="2">
    <location>
        <begin position="1"/>
        <end position="20"/>
    </location>
</feature>
<keyword evidence="5" id="KW-1185">Reference proteome</keyword>
<evidence type="ECO:0000256" key="1">
    <source>
        <dbReference type="ARBA" id="ARBA00023157"/>
    </source>
</evidence>
<dbReference type="Pfam" id="PF00059">
    <property type="entry name" value="Lectin_C"/>
    <property type="match status" value="1"/>
</dbReference>
<dbReference type="Ensembl" id="ENSPNAT00000070054.1">
    <property type="protein sequence ID" value="ENSPNAP00000044925.1"/>
    <property type="gene ID" value="ENSPNAG00000030308.1"/>
</dbReference>
<name>A0AAR2IZ12_PYGNA</name>
<evidence type="ECO:0000313" key="5">
    <source>
        <dbReference type="Proteomes" id="UP001501920"/>
    </source>
</evidence>
<reference evidence="4 5" key="1">
    <citation type="submission" date="2020-10" db="EMBL/GenBank/DDBJ databases">
        <title>Pygocentrus nattereri (red-bellied piranha) genome, fPygNat1, primary haplotype.</title>
        <authorList>
            <person name="Myers G."/>
            <person name="Meyer A."/>
            <person name="Karagic N."/>
            <person name="Pippel M."/>
            <person name="Winkler S."/>
            <person name="Tracey A."/>
            <person name="Wood J."/>
            <person name="Formenti G."/>
            <person name="Howe K."/>
            <person name="Fedrigo O."/>
            <person name="Jarvis E.D."/>
        </authorList>
    </citation>
    <scope>NUCLEOTIDE SEQUENCE [LARGE SCALE GENOMIC DNA]</scope>
</reference>
<gene>
    <name evidence="4" type="primary">RS1</name>
</gene>
<dbReference type="GeneTree" id="ENSGT01100000263473"/>
<dbReference type="SUPFAM" id="SSF56436">
    <property type="entry name" value="C-type lectin-like"/>
    <property type="match status" value="1"/>
</dbReference>
<evidence type="ECO:0000256" key="2">
    <source>
        <dbReference type="SAM" id="SignalP"/>
    </source>
</evidence>
<dbReference type="PROSITE" id="PS00615">
    <property type="entry name" value="C_TYPE_LECTIN_1"/>
    <property type="match status" value="1"/>
</dbReference>
<dbReference type="InterPro" id="IPR016186">
    <property type="entry name" value="C-type_lectin-like/link_sf"/>
</dbReference>
<dbReference type="Gene3D" id="3.10.100.10">
    <property type="entry name" value="Mannose-Binding Protein A, subunit A"/>
    <property type="match status" value="1"/>
</dbReference>
<keyword evidence="1" id="KW-1015">Disulfide bond</keyword>